<reference evidence="3" key="1">
    <citation type="submission" date="2020-11" db="EMBL/GenBank/DDBJ databases">
        <title>Nocardia NEAU-351.nov., a novel actinomycete isolated from the cow dung.</title>
        <authorList>
            <person name="Zhang X."/>
        </authorList>
    </citation>
    <scope>NUCLEOTIDE SEQUENCE</scope>
    <source>
        <strain evidence="3">NEAU-351</strain>
    </source>
</reference>
<dbReference type="RefSeq" id="WP_196147351.1">
    <property type="nucleotide sequence ID" value="NZ_JADMLG010000001.1"/>
</dbReference>
<feature type="transmembrane region" description="Helical" evidence="2">
    <location>
        <begin position="36"/>
        <end position="59"/>
    </location>
</feature>
<keyword evidence="2" id="KW-0472">Membrane</keyword>
<proteinExistence type="predicted"/>
<comment type="caution">
    <text evidence="3">The sequence shown here is derived from an EMBL/GenBank/DDBJ whole genome shotgun (WGS) entry which is preliminary data.</text>
</comment>
<evidence type="ECO:0000256" key="1">
    <source>
        <dbReference type="SAM" id="MobiDB-lite"/>
    </source>
</evidence>
<dbReference type="Proteomes" id="UP000655751">
    <property type="component" value="Unassembled WGS sequence"/>
</dbReference>
<feature type="region of interest" description="Disordered" evidence="1">
    <location>
        <begin position="118"/>
        <end position="138"/>
    </location>
</feature>
<evidence type="ECO:0000313" key="4">
    <source>
        <dbReference type="Proteomes" id="UP000655751"/>
    </source>
</evidence>
<gene>
    <name evidence="3" type="ORF">IT779_01825</name>
</gene>
<organism evidence="3 4">
    <name type="scientific">Nocardia bovistercoris</name>
    <dbReference type="NCBI Taxonomy" id="2785916"/>
    <lineage>
        <taxon>Bacteria</taxon>
        <taxon>Bacillati</taxon>
        <taxon>Actinomycetota</taxon>
        <taxon>Actinomycetes</taxon>
        <taxon>Mycobacteriales</taxon>
        <taxon>Nocardiaceae</taxon>
        <taxon>Nocardia</taxon>
    </lineage>
</organism>
<keyword evidence="2" id="KW-1133">Transmembrane helix</keyword>
<dbReference type="AlphaFoldDB" id="A0A931N0I1"/>
<evidence type="ECO:0000256" key="2">
    <source>
        <dbReference type="SAM" id="Phobius"/>
    </source>
</evidence>
<keyword evidence="4" id="KW-1185">Reference proteome</keyword>
<accession>A0A931N0I1</accession>
<name>A0A931N0I1_9NOCA</name>
<sequence>MTIVDPMADRLGLRSKTVKHCLRFSRRKTLSRQINLRYRIPMIVTALAGMTVAVSGLTACQEFGNPANRYLDDIDVAGYTEISRVREVSGAGPWAEALYIGQPVSDVRGIITAPGLSLGDPPAPAADRQAQPDGSANTRYHSSWVAYGDAPNNCHVSVDKGIDNAHDESKLTESQLARINDGSVDILRIHVTCGDG</sequence>
<dbReference type="EMBL" id="JADMLG010000001">
    <property type="protein sequence ID" value="MBH0775024.1"/>
    <property type="molecule type" value="Genomic_DNA"/>
</dbReference>
<protein>
    <submittedName>
        <fullName evidence="3">Uncharacterized protein</fullName>
    </submittedName>
</protein>
<keyword evidence="2" id="KW-0812">Transmembrane</keyword>
<evidence type="ECO:0000313" key="3">
    <source>
        <dbReference type="EMBL" id="MBH0775024.1"/>
    </source>
</evidence>